<gene>
    <name evidence="2" type="ORF">Fuma_05714</name>
</gene>
<feature type="region of interest" description="Disordered" evidence="1">
    <location>
        <begin position="26"/>
        <end position="45"/>
    </location>
</feature>
<proteinExistence type="predicted"/>
<organism evidence="2 3">
    <name type="scientific">Fuerstiella marisgermanici</name>
    <dbReference type="NCBI Taxonomy" id="1891926"/>
    <lineage>
        <taxon>Bacteria</taxon>
        <taxon>Pseudomonadati</taxon>
        <taxon>Planctomycetota</taxon>
        <taxon>Planctomycetia</taxon>
        <taxon>Planctomycetales</taxon>
        <taxon>Planctomycetaceae</taxon>
        <taxon>Fuerstiella</taxon>
    </lineage>
</organism>
<evidence type="ECO:0000256" key="1">
    <source>
        <dbReference type="SAM" id="MobiDB-lite"/>
    </source>
</evidence>
<evidence type="ECO:0000313" key="3">
    <source>
        <dbReference type="Proteomes" id="UP000187735"/>
    </source>
</evidence>
<dbReference type="EMBL" id="CP017641">
    <property type="protein sequence ID" value="APZ96051.1"/>
    <property type="molecule type" value="Genomic_DNA"/>
</dbReference>
<dbReference type="KEGG" id="fmr:Fuma_05714"/>
<protein>
    <submittedName>
        <fullName evidence="2">Uncharacterized protein</fullName>
    </submittedName>
</protein>
<reference evidence="2 3" key="1">
    <citation type="journal article" date="2016" name="Front. Microbiol.">
        <title>Fuerstia marisgermanicae gen. nov., sp. nov., an Unusual Member of the Phylum Planctomycetes from the German Wadden Sea.</title>
        <authorList>
            <person name="Kohn T."/>
            <person name="Heuer A."/>
            <person name="Jogler M."/>
            <person name="Vollmers J."/>
            <person name="Boedeker C."/>
            <person name="Bunk B."/>
            <person name="Rast P."/>
            <person name="Borchert D."/>
            <person name="Glockner I."/>
            <person name="Freese H.M."/>
            <person name="Klenk H.P."/>
            <person name="Overmann J."/>
            <person name="Kaster A.K."/>
            <person name="Rohde M."/>
            <person name="Wiegand S."/>
            <person name="Jogler C."/>
        </authorList>
    </citation>
    <scope>NUCLEOTIDE SEQUENCE [LARGE SCALE GENOMIC DNA]</scope>
    <source>
        <strain evidence="2 3">NH11</strain>
    </source>
</reference>
<evidence type="ECO:0000313" key="2">
    <source>
        <dbReference type="EMBL" id="APZ96051.1"/>
    </source>
</evidence>
<dbReference type="Proteomes" id="UP000187735">
    <property type="component" value="Chromosome"/>
</dbReference>
<keyword evidence="3" id="KW-1185">Reference proteome</keyword>
<accession>A0A1P8WPS3</accession>
<dbReference type="AlphaFoldDB" id="A0A1P8WPS3"/>
<sequence>MRGKTGCCDSQLGMYSLTSCGFVFSGQRPSDSHSPAQRAGSWMTPRVAPKVRPFAHRRSTKLPGRWPFDVYWTGTQPVGLGQVNERGVAPCSSYDPHMSAFIASNCSRSGIAL</sequence>
<dbReference type="STRING" id="1891926.Fuma_05714"/>
<dbReference type="PROSITE" id="PS51257">
    <property type="entry name" value="PROKAR_LIPOPROTEIN"/>
    <property type="match status" value="1"/>
</dbReference>
<name>A0A1P8WPS3_9PLAN</name>